<organism evidence="3 4">
    <name type="scientific">Candidatus Methylocalor cossyra</name>
    <dbReference type="NCBI Taxonomy" id="3108543"/>
    <lineage>
        <taxon>Bacteria</taxon>
        <taxon>Pseudomonadati</taxon>
        <taxon>Pseudomonadota</taxon>
        <taxon>Gammaproteobacteria</taxon>
        <taxon>Methylococcales</taxon>
        <taxon>Methylococcaceae</taxon>
        <taxon>Candidatus Methylocalor</taxon>
    </lineage>
</organism>
<dbReference type="CDD" id="cd01058">
    <property type="entry name" value="AAMH_B"/>
    <property type="match status" value="1"/>
</dbReference>
<dbReference type="InterPro" id="IPR012348">
    <property type="entry name" value="RNR-like"/>
</dbReference>
<dbReference type="EMBL" id="OZ026884">
    <property type="protein sequence ID" value="CAL1239008.1"/>
    <property type="molecule type" value="Genomic_DNA"/>
</dbReference>
<dbReference type="PIRSF" id="PIRSF000040">
    <property type="entry name" value="MMOH_comp"/>
    <property type="match status" value="1"/>
</dbReference>
<keyword evidence="4" id="KW-1185">Reference proteome</keyword>
<dbReference type="Gene3D" id="1.10.620.20">
    <property type="entry name" value="Ribonucleotide Reductase, subunit A"/>
    <property type="match status" value="1"/>
</dbReference>
<dbReference type="Pfam" id="PF02332">
    <property type="entry name" value="Phenol_Hydrox"/>
    <property type="match status" value="1"/>
</dbReference>
<accession>A0ABP1C475</accession>
<name>A0ABP1C475_9GAMM</name>
<dbReference type="InterPro" id="IPR003430">
    <property type="entry name" value="Phenol_Hydrox"/>
</dbReference>
<evidence type="ECO:0000256" key="1">
    <source>
        <dbReference type="ARBA" id="ARBA00023002"/>
    </source>
</evidence>
<protein>
    <submittedName>
        <fullName evidence="3">Methane monooxygenase component A beta chain</fullName>
        <ecNumber evidence="3">1.14.13.25</ecNumber>
    </submittedName>
</protein>
<dbReference type="SUPFAM" id="SSF47240">
    <property type="entry name" value="Ferritin-like"/>
    <property type="match status" value="1"/>
</dbReference>
<dbReference type="EC" id="1.14.13.25" evidence="3"/>
<keyword evidence="1 3" id="KW-0560">Oxidoreductase</keyword>
<dbReference type="Proteomes" id="UP001497493">
    <property type="component" value="Chromosome"/>
</dbReference>
<keyword evidence="2 3" id="KW-0503">Monooxygenase</keyword>
<gene>
    <name evidence="3" type="primary">mmoY</name>
    <name evidence="3" type="ORF">MECH1_V1_0227</name>
</gene>
<evidence type="ECO:0000256" key="2">
    <source>
        <dbReference type="ARBA" id="ARBA00023033"/>
    </source>
</evidence>
<dbReference type="GO" id="GO:0015049">
    <property type="term" value="F:methane monooxygenase [NAD(P)H] activity"/>
    <property type="evidence" value="ECO:0007669"/>
    <property type="project" value="UniProtKB-EC"/>
</dbReference>
<evidence type="ECO:0000313" key="3">
    <source>
        <dbReference type="EMBL" id="CAL1239008.1"/>
    </source>
</evidence>
<dbReference type="InterPro" id="IPR009078">
    <property type="entry name" value="Ferritin-like_SF"/>
</dbReference>
<dbReference type="InterPro" id="IPR054956">
    <property type="entry name" value="MethMoxA_beta"/>
</dbReference>
<sequence>MSMLEERRRGLTDPEMAKVILRAIPAQPLDQQRKMGYFVTPRWKRLTEYEALTVYAQPNADWIPGGLDWGDWTQKFHGGRPSWGPETTEMRSSDWFQHRDPHKRWHAPYVKDKAEEWRYTERFLEGYSAEGQIRSMDPFWRDTIVNRFWGAYLFCEYGLFNAHSSACREALSDTVRLSLTNAGFDKVDGAQMIQLERTFLAKIVPGFPESTEIPKAEWTSGTVYKSAREAVEAIWQEIYDWNESLFAVHQVFDPLFGQFVRREFFLALAPRFGDTLTPFFINQMQTYFQINKASMDDMFHVCLGNDPQFADYNRRLMRIWTDKWLAPTVAALRDFLGIHATLPAGAADKAAISLGLERVVGDWIEDYAKKIDFKVDAQAIVNSVLTGLK</sequence>
<proteinExistence type="predicted"/>
<dbReference type="InterPro" id="IPR012078">
    <property type="entry name" value="MP_mOase_hydro"/>
</dbReference>
<reference evidence="3 4" key="1">
    <citation type="submission" date="2024-04" db="EMBL/GenBank/DDBJ databases">
        <authorList>
            <person name="Cremers G."/>
        </authorList>
    </citation>
    <scope>NUCLEOTIDE SEQUENCE [LARGE SCALE GENOMIC DNA]</scope>
    <source>
        <strain evidence="3">MeCH1-AG</strain>
    </source>
</reference>
<dbReference type="RefSeq" id="WP_348758607.1">
    <property type="nucleotide sequence ID" value="NZ_OZ026884.1"/>
</dbReference>
<evidence type="ECO:0000313" key="4">
    <source>
        <dbReference type="Proteomes" id="UP001497493"/>
    </source>
</evidence>
<dbReference type="NCBIfam" id="NF045802">
    <property type="entry name" value="MethMoxAlphaMmoY"/>
    <property type="match status" value="1"/>
</dbReference>